<dbReference type="AlphaFoldDB" id="A0A5A7P971"/>
<gene>
    <name evidence="1" type="ORF">STAS_05225</name>
</gene>
<keyword evidence="2" id="KW-1185">Reference proteome</keyword>
<dbReference type="Proteomes" id="UP000325081">
    <property type="component" value="Unassembled WGS sequence"/>
</dbReference>
<organism evidence="1 2">
    <name type="scientific">Striga asiatica</name>
    <name type="common">Asiatic witchweed</name>
    <name type="synonym">Buchnera asiatica</name>
    <dbReference type="NCBI Taxonomy" id="4170"/>
    <lineage>
        <taxon>Eukaryota</taxon>
        <taxon>Viridiplantae</taxon>
        <taxon>Streptophyta</taxon>
        <taxon>Embryophyta</taxon>
        <taxon>Tracheophyta</taxon>
        <taxon>Spermatophyta</taxon>
        <taxon>Magnoliopsida</taxon>
        <taxon>eudicotyledons</taxon>
        <taxon>Gunneridae</taxon>
        <taxon>Pentapetalae</taxon>
        <taxon>asterids</taxon>
        <taxon>lamiids</taxon>
        <taxon>Lamiales</taxon>
        <taxon>Orobanchaceae</taxon>
        <taxon>Buchnereae</taxon>
        <taxon>Striga</taxon>
    </lineage>
</organism>
<dbReference type="EMBL" id="BKCP01003669">
    <property type="protein sequence ID" value="GER29365.1"/>
    <property type="molecule type" value="Genomic_DNA"/>
</dbReference>
<evidence type="ECO:0000313" key="2">
    <source>
        <dbReference type="Proteomes" id="UP000325081"/>
    </source>
</evidence>
<protein>
    <submittedName>
        <fullName evidence="1">Tetratricopeptide repeat protein</fullName>
    </submittedName>
</protein>
<reference evidence="1" key="1">
    <citation type="journal article" date="2019" name="Curr. Biol.">
        <title>Genome Sequence of Striga asiatica Provides Insight into the Evolution of Plant Parasitism.</title>
        <authorList>
            <person name="Yoshida S."/>
            <person name="Kim S."/>
            <person name="Wafula E.K."/>
            <person name="Tanskanen J."/>
            <person name="Kim Y."/>
            <person name="Honaas L."/>
            <person name="Yang Z."/>
            <person name="Spallek T."/>
            <person name="Conn C.E."/>
            <person name="Ichihashi Y."/>
            <person name="Cheong K."/>
            <person name="Cui S."/>
            <person name="Der J.P."/>
            <person name="Gundlach H."/>
            <person name="Jiao Y."/>
            <person name="Hori C."/>
            <person name="Ishida J.K."/>
            <person name="Kasahara H."/>
            <person name="Kiba T."/>
            <person name="Kim M."/>
            <person name="Koo N."/>
            <person name="Laohavisit A."/>
            <person name="Lee Y."/>
            <person name="Lumba S."/>
            <person name="Mccourt P."/>
            <person name="Mortimer J.C."/>
            <person name="Mutuku J.M."/>
            <person name="Nomura T."/>
            <person name="Sasaki-sekimoto Y."/>
            <person name="Seto Y."/>
            <person name="Wang Y."/>
            <person name="Wakatake T."/>
            <person name="Sakakibara H."/>
            <person name="Demura T."/>
            <person name="Yamaguchi S."/>
            <person name="Yoneyama K."/>
            <person name="Manabe R."/>
            <person name="Nelson D.C."/>
            <person name="Schulman A.H."/>
            <person name="Timko M.P."/>
            <person name="Depamphilis C.W."/>
            <person name="Choi D."/>
            <person name="Shirasu K."/>
        </authorList>
    </citation>
    <scope>NUCLEOTIDE SEQUENCE [LARGE SCALE GENOMIC DNA]</scope>
    <source>
        <strain evidence="1">UVA1</strain>
    </source>
</reference>
<evidence type="ECO:0000313" key="1">
    <source>
        <dbReference type="EMBL" id="GER29365.1"/>
    </source>
</evidence>
<proteinExistence type="predicted"/>
<sequence length="136" mass="15494">MEFAGTPSESRIYRHLANKSSVHFNRICWNSIRIWGRKDTWPIPSDMPGRRHTGSARAGLIWNQRGPTAAACEQHGRLGSGWSNWCNGLPAWGCDWPEVGASSKNSANGWILCLRLWRWIDLEFWVVKDGMRSVGR</sequence>
<accession>A0A5A7P971</accession>
<comment type="caution">
    <text evidence="1">The sequence shown here is derived from an EMBL/GenBank/DDBJ whole genome shotgun (WGS) entry which is preliminary data.</text>
</comment>
<name>A0A5A7P971_STRAF</name>